<name>A0A1R4KMW6_9ACTN</name>
<proteinExistence type="predicted"/>
<dbReference type="OrthoDB" id="4350726at2"/>
<protein>
    <recommendedName>
        <fullName evidence="3">DUF3349 domain-containing protein</fullName>
    </recommendedName>
</protein>
<dbReference type="Pfam" id="PF11829">
    <property type="entry name" value="DUF3349"/>
    <property type="match status" value="1"/>
</dbReference>
<evidence type="ECO:0000313" key="2">
    <source>
        <dbReference type="Proteomes" id="UP000188342"/>
    </source>
</evidence>
<keyword evidence="2" id="KW-1185">Reference proteome</keyword>
<dbReference type="STRING" id="1255658.FM114_16170"/>
<sequence>MFSYLDRVIDWLKAGYPQGIPDRDYIPLVAVLKRRLTSEEIQELGHQLTDSGLVPADRIDVGTGYLAITDELPSVEELDRVTLKLREAGWPVDNSRWREWPGPSTDARQP</sequence>
<gene>
    <name evidence="1" type="ORF">FM114_16170</name>
</gene>
<evidence type="ECO:0008006" key="3">
    <source>
        <dbReference type="Google" id="ProtNLM"/>
    </source>
</evidence>
<dbReference type="AlphaFoldDB" id="A0A1R4KMW6"/>
<dbReference type="RefSeq" id="WP_094766166.1">
    <property type="nucleotide sequence ID" value="NZ_FUKQ01000063.1"/>
</dbReference>
<dbReference type="InterPro" id="IPR044918">
    <property type="entry name" value="DUF3349_helical"/>
</dbReference>
<organism evidence="1 2">
    <name type="scientific">Luteococcus japonicus LSP_Lj1</name>
    <dbReference type="NCBI Taxonomy" id="1255658"/>
    <lineage>
        <taxon>Bacteria</taxon>
        <taxon>Bacillati</taxon>
        <taxon>Actinomycetota</taxon>
        <taxon>Actinomycetes</taxon>
        <taxon>Propionibacteriales</taxon>
        <taxon>Propionibacteriaceae</taxon>
        <taxon>Luteococcus</taxon>
    </lineage>
</organism>
<dbReference type="InterPro" id="IPR021784">
    <property type="entry name" value="DUF3349"/>
</dbReference>
<accession>A0A1R4KMW6</accession>
<evidence type="ECO:0000313" key="1">
    <source>
        <dbReference type="EMBL" id="SJN45618.1"/>
    </source>
</evidence>
<dbReference type="EMBL" id="FUKQ01000063">
    <property type="protein sequence ID" value="SJN45618.1"/>
    <property type="molecule type" value="Genomic_DNA"/>
</dbReference>
<dbReference type="Proteomes" id="UP000188342">
    <property type="component" value="Unassembled WGS sequence"/>
</dbReference>
<dbReference type="Gene3D" id="1.10.150.430">
    <property type="entry name" value="DUF3349, helical bundle"/>
    <property type="match status" value="1"/>
</dbReference>
<reference evidence="1 2" key="1">
    <citation type="submission" date="2017-02" db="EMBL/GenBank/DDBJ databases">
        <authorList>
            <person name="Peterson S.W."/>
        </authorList>
    </citation>
    <scope>NUCLEOTIDE SEQUENCE [LARGE SCALE GENOMIC DNA]</scope>
    <source>
        <strain evidence="1 2">LSP_Lj1</strain>
    </source>
</reference>